<dbReference type="PROSITE" id="PS51257">
    <property type="entry name" value="PROKAR_LIPOPROTEIN"/>
    <property type="match status" value="1"/>
</dbReference>
<dbReference type="SUPFAM" id="SSF81296">
    <property type="entry name" value="E set domains"/>
    <property type="match status" value="1"/>
</dbReference>
<dbReference type="SUPFAM" id="SSF52799">
    <property type="entry name" value="(Phosphotyrosine protein) phosphatases II"/>
    <property type="match status" value="1"/>
</dbReference>
<organism evidence="3 4">
    <name type="scientific">Pseudaeromonas paramecii</name>
    <dbReference type="NCBI Taxonomy" id="2138166"/>
    <lineage>
        <taxon>Bacteria</taxon>
        <taxon>Pseudomonadati</taxon>
        <taxon>Pseudomonadota</taxon>
        <taxon>Gammaproteobacteria</taxon>
        <taxon>Aeromonadales</taxon>
        <taxon>Aeromonadaceae</taxon>
        <taxon>Pseudaeromonas</taxon>
    </lineage>
</organism>
<sequence length="416" mass="44564">MFKYLFRGGLLCLLALALCSCNDSDSTTSTSSSDVPVTLSDAVTARTFALSSDASQVIFVFDAASQSDALDAQGITDSSTISAVEVRGSFNGWSSDSALPLTASQTDSGVWYLATDADALDVPGNSGHPEYKFVVTVDGTTHWLDLSSTVPDGYHFLGNHILVGADEDLTTIIANEAQANAIKTLADFDLTTTEGQQTLANFRRAADGLQLFRSYHPYKQSRPALETEAPRLTYVNSLMAANGIGSVITLSGDETASLDSSLGESISDYMQAIIDQGDNLNLELGYNLVYYKSDSSEFGQAIQTIVSFIDDDVHPGPYLVHCRLGTDRTGVITAMLSGLAGTNWQTIAADYQASNNMGIGEFRDYGLLEYSLRHMLGVDPADADLDLQAALTEYFVSNGYLTQAQISTLQQKLKAG</sequence>
<dbReference type="CDD" id="cd02859">
    <property type="entry name" value="E_set_AMPKbeta_like_N"/>
    <property type="match status" value="1"/>
</dbReference>
<dbReference type="PROSITE" id="PS50056">
    <property type="entry name" value="TYR_PHOSPHATASE_2"/>
    <property type="match status" value="1"/>
</dbReference>
<accession>A0ABP8Q187</accession>
<dbReference type="Pfam" id="PF13350">
    <property type="entry name" value="Y_phosphatase3"/>
    <property type="match status" value="1"/>
</dbReference>
<dbReference type="RefSeq" id="WP_345010076.1">
    <property type="nucleotide sequence ID" value="NZ_BAABFC010000003.1"/>
</dbReference>
<dbReference type="Proteomes" id="UP001501321">
    <property type="component" value="Unassembled WGS sequence"/>
</dbReference>
<keyword evidence="1" id="KW-0732">Signal</keyword>
<dbReference type="EMBL" id="BAABFC010000003">
    <property type="protein sequence ID" value="GAA4494744.1"/>
    <property type="molecule type" value="Genomic_DNA"/>
</dbReference>
<evidence type="ECO:0000313" key="4">
    <source>
        <dbReference type="Proteomes" id="UP001501321"/>
    </source>
</evidence>
<name>A0ABP8Q187_9GAMM</name>
<dbReference type="InterPro" id="IPR029021">
    <property type="entry name" value="Prot-tyrosine_phosphatase-like"/>
</dbReference>
<dbReference type="InterPro" id="IPR000387">
    <property type="entry name" value="Tyr_Pase_dom"/>
</dbReference>
<feature type="domain" description="Tyrosine specific protein phosphatases" evidence="2">
    <location>
        <begin position="296"/>
        <end position="335"/>
    </location>
</feature>
<evidence type="ECO:0000259" key="2">
    <source>
        <dbReference type="PROSITE" id="PS50056"/>
    </source>
</evidence>
<dbReference type="Gene3D" id="2.60.40.10">
    <property type="entry name" value="Immunoglobulins"/>
    <property type="match status" value="1"/>
</dbReference>
<comment type="caution">
    <text evidence="3">The sequence shown here is derived from an EMBL/GenBank/DDBJ whole genome shotgun (WGS) entry which is preliminary data.</text>
</comment>
<dbReference type="PROSITE" id="PS00383">
    <property type="entry name" value="TYR_PHOSPHATASE_1"/>
    <property type="match status" value="1"/>
</dbReference>
<keyword evidence="4" id="KW-1185">Reference proteome</keyword>
<protein>
    <recommendedName>
        <fullName evidence="2">Tyrosine specific protein phosphatases domain-containing protein</fullName>
    </recommendedName>
</protein>
<proteinExistence type="predicted"/>
<dbReference type="InterPro" id="IPR014756">
    <property type="entry name" value="Ig_E-set"/>
</dbReference>
<reference evidence="4" key="1">
    <citation type="journal article" date="2019" name="Int. J. Syst. Evol. Microbiol.">
        <title>The Global Catalogue of Microorganisms (GCM) 10K type strain sequencing project: providing services to taxonomists for standard genome sequencing and annotation.</title>
        <authorList>
            <consortium name="The Broad Institute Genomics Platform"/>
            <consortium name="The Broad Institute Genome Sequencing Center for Infectious Disease"/>
            <person name="Wu L."/>
            <person name="Ma J."/>
        </authorList>
    </citation>
    <scope>NUCLEOTIDE SEQUENCE [LARGE SCALE GENOMIC DNA]</scope>
    <source>
        <strain evidence="4">JCM 32226</strain>
    </source>
</reference>
<feature type="signal peptide" evidence="1">
    <location>
        <begin position="1"/>
        <end position="25"/>
    </location>
</feature>
<dbReference type="InterPro" id="IPR013783">
    <property type="entry name" value="Ig-like_fold"/>
</dbReference>
<evidence type="ECO:0000256" key="1">
    <source>
        <dbReference type="SAM" id="SignalP"/>
    </source>
</evidence>
<gene>
    <name evidence="3" type="ORF">GCM10023095_06850</name>
</gene>
<dbReference type="Gene3D" id="3.90.190.10">
    <property type="entry name" value="Protein tyrosine phosphatase superfamily"/>
    <property type="match status" value="1"/>
</dbReference>
<dbReference type="InterPro" id="IPR016130">
    <property type="entry name" value="Tyr_Pase_AS"/>
</dbReference>
<evidence type="ECO:0000313" key="3">
    <source>
        <dbReference type="EMBL" id="GAA4494744.1"/>
    </source>
</evidence>
<feature type="chain" id="PRO_5047398773" description="Tyrosine specific protein phosphatases domain-containing protein" evidence="1">
    <location>
        <begin position="26"/>
        <end position="416"/>
    </location>
</feature>
<dbReference type="InterPro" id="IPR026893">
    <property type="entry name" value="Tyr/Ser_Pase_IphP-type"/>
</dbReference>